<evidence type="ECO:0000313" key="1">
    <source>
        <dbReference type="EMBL" id="GIY06643.1"/>
    </source>
</evidence>
<comment type="caution">
    <text evidence="1">The sequence shown here is derived from an EMBL/GenBank/DDBJ whole genome shotgun (WGS) entry which is preliminary data.</text>
</comment>
<sequence length="110" mass="12374">MTRTHIFKRADNHALASPINHAGANREHKSKSCSHNDLRILISVAFPPRQSCATMRSVVPFTAGHVNTRKSLQQKRVFRLSKQIMHVPSSILKKVPGKRPTILVTKNLCK</sequence>
<evidence type="ECO:0000313" key="2">
    <source>
        <dbReference type="Proteomes" id="UP001054945"/>
    </source>
</evidence>
<organism evidence="1 2">
    <name type="scientific">Caerostris extrusa</name>
    <name type="common">Bark spider</name>
    <name type="synonym">Caerostris bankana</name>
    <dbReference type="NCBI Taxonomy" id="172846"/>
    <lineage>
        <taxon>Eukaryota</taxon>
        <taxon>Metazoa</taxon>
        <taxon>Ecdysozoa</taxon>
        <taxon>Arthropoda</taxon>
        <taxon>Chelicerata</taxon>
        <taxon>Arachnida</taxon>
        <taxon>Araneae</taxon>
        <taxon>Araneomorphae</taxon>
        <taxon>Entelegynae</taxon>
        <taxon>Araneoidea</taxon>
        <taxon>Araneidae</taxon>
        <taxon>Caerostris</taxon>
    </lineage>
</organism>
<proteinExistence type="predicted"/>
<dbReference type="Proteomes" id="UP001054945">
    <property type="component" value="Unassembled WGS sequence"/>
</dbReference>
<protein>
    <submittedName>
        <fullName evidence="1">Uncharacterized protein</fullName>
    </submittedName>
</protein>
<name>A0AAV4QAD8_CAEEX</name>
<accession>A0AAV4QAD8</accession>
<dbReference type="EMBL" id="BPLR01005984">
    <property type="protein sequence ID" value="GIY06643.1"/>
    <property type="molecule type" value="Genomic_DNA"/>
</dbReference>
<reference evidence="1 2" key="1">
    <citation type="submission" date="2021-06" db="EMBL/GenBank/DDBJ databases">
        <title>Caerostris extrusa draft genome.</title>
        <authorList>
            <person name="Kono N."/>
            <person name="Arakawa K."/>
        </authorList>
    </citation>
    <scope>NUCLEOTIDE SEQUENCE [LARGE SCALE GENOMIC DNA]</scope>
</reference>
<keyword evidence="2" id="KW-1185">Reference proteome</keyword>
<gene>
    <name evidence="1" type="ORF">CEXT_693241</name>
</gene>
<dbReference type="AlphaFoldDB" id="A0AAV4QAD8"/>